<proteinExistence type="inferred from homology"/>
<dbReference type="Pfam" id="PF01694">
    <property type="entry name" value="Rhomboid"/>
    <property type="match status" value="1"/>
</dbReference>
<evidence type="ECO:0000256" key="4">
    <source>
        <dbReference type="ARBA" id="ARBA00022801"/>
    </source>
</evidence>
<feature type="transmembrane region" description="Helical" evidence="7">
    <location>
        <begin position="158"/>
        <end position="177"/>
    </location>
</feature>
<dbReference type="PANTHER" id="PTHR43731">
    <property type="entry name" value="RHOMBOID PROTEASE"/>
    <property type="match status" value="1"/>
</dbReference>
<evidence type="ECO:0000256" key="6">
    <source>
        <dbReference type="ARBA" id="ARBA00023136"/>
    </source>
</evidence>
<evidence type="ECO:0000313" key="10">
    <source>
        <dbReference type="Proteomes" id="UP000189735"/>
    </source>
</evidence>
<dbReference type="InterPro" id="IPR050925">
    <property type="entry name" value="Rhomboid_protease_S54"/>
</dbReference>
<keyword evidence="6 7" id="KW-0472">Membrane</keyword>
<feature type="transmembrane region" description="Helical" evidence="7">
    <location>
        <begin position="73"/>
        <end position="91"/>
    </location>
</feature>
<keyword evidence="5 7" id="KW-1133">Transmembrane helix</keyword>
<dbReference type="Proteomes" id="UP000189735">
    <property type="component" value="Unassembled WGS sequence"/>
</dbReference>
<protein>
    <submittedName>
        <fullName evidence="9">Membrane associated serine protease, rhomboid family</fullName>
    </submittedName>
</protein>
<evidence type="ECO:0000256" key="7">
    <source>
        <dbReference type="SAM" id="Phobius"/>
    </source>
</evidence>
<feature type="domain" description="Peptidase S54 rhomboid" evidence="8">
    <location>
        <begin position="118"/>
        <end position="249"/>
    </location>
</feature>
<reference evidence="10" key="1">
    <citation type="submission" date="2017-02" db="EMBL/GenBank/DDBJ databases">
        <authorList>
            <person name="Varghese N."/>
            <person name="Submissions S."/>
        </authorList>
    </citation>
    <scope>NUCLEOTIDE SEQUENCE [LARGE SCALE GENOMIC DNA]</scope>
    <source>
        <strain evidence="10">VKM Ac-2052</strain>
    </source>
</reference>
<feature type="transmembrane region" description="Helical" evidence="7">
    <location>
        <begin position="261"/>
        <end position="280"/>
    </location>
</feature>
<feature type="transmembrane region" description="Helical" evidence="7">
    <location>
        <begin position="231"/>
        <end position="249"/>
    </location>
</feature>
<feature type="transmembrane region" description="Helical" evidence="7">
    <location>
        <begin position="126"/>
        <end position="146"/>
    </location>
</feature>
<dbReference type="GO" id="GO:0016020">
    <property type="term" value="C:membrane"/>
    <property type="evidence" value="ECO:0007669"/>
    <property type="project" value="UniProtKB-SubCell"/>
</dbReference>
<dbReference type="PANTHER" id="PTHR43731:SF14">
    <property type="entry name" value="PRESENILIN-ASSOCIATED RHOMBOID-LIKE PROTEIN, MITOCHONDRIAL"/>
    <property type="match status" value="1"/>
</dbReference>
<keyword evidence="4" id="KW-0378">Hydrolase</keyword>
<dbReference type="GO" id="GO:0004252">
    <property type="term" value="F:serine-type endopeptidase activity"/>
    <property type="evidence" value="ECO:0007669"/>
    <property type="project" value="InterPro"/>
</dbReference>
<accession>A0A1T4YE28</accession>
<comment type="similarity">
    <text evidence="2">Belongs to the peptidase S54 family.</text>
</comment>
<evidence type="ECO:0000259" key="8">
    <source>
        <dbReference type="Pfam" id="PF01694"/>
    </source>
</evidence>
<feature type="transmembrane region" description="Helical" evidence="7">
    <location>
        <begin position="183"/>
        <end position="200"/>
    </location>
</feature>
<feature type="transmembrane region" description="Helical" evidence="7">
    <location>
        <begin position="207"/>
        <end position="225"/>
    </location>
</feature>
<keyword evidence="3 7" id="KW-0812">Transmembrane</keyword>
<evidence type="ECO:0000256" key="3">
    <source>
        <dbReference type="ARBA" id="ARBA00022692"/>
    </source>
</evidence>
<dbReference type="SUPFAM" id="SSF144091">
    <property type="entry name" value="Rhomboid-like"/>
    <property type="match status" value="1"/>
</dbReference>
<dbReference type="EMBL" id="FUYG01000008">
    <property type="protein sequence ID" value="SKB00036.1"/>
    <property type="molecule type" value="Genomic_DNA"/>
</dbReference>
<name>A0A1T4YE28_9MICO</name>
<dbReference type="InterPro" id="IPR022764">
    <property type="entry name" value="Peptidase_S54_rhomboid_dom"/>
</dbReference>
<dbReference type="InterPro" id="IPR035952">
    <property type="entry name" value="Rhomboid-like_sf"/>
</dbReference>
<comment type="subcellular location">
    <subcellularLocation>
        <location evidence="1">Membrane</location>
        <topology evidence="1">Multi-pass membrane protein</topology>
    </subcellularLocation>
</comment>
<keyword evidence="9" id="KW-0645">Protease</keyword>
<gene>
    <name evidence="9" type="ORF">SAMN06295879_2918</name>
</gene>
<evidence type="ECO:0000256" key="2">
    <source>
        <dbReference type="ARBA" id="ARBA00009045"/>
    </source>
</evidence>
<evidence type="ECO:0000313" key="9">
    <source>
        <dbReference type="EMBL" id="SKB00036.1"/>
    </source>
</evidence>
<sequence>MSQAPVDADNFCYRHPGRQSFVLCQRCGKTVCPECQVQAAVGVHCVDCARQNRPARPKPRFVTAFRSTSTQPVVTYSLIGVTAFFFILQSVPGIGQSVTQALQYAGAYTQPALGAPLEPWRMITSIFMHGSILHLLFNMYALFIFGQMLEHTLGRARYLTLYLLAGLGGSVAVDLIASPFQGVVGASGAIFGLMGAFFVIQRHFGGNNIQLLILVGINLVIGFVPGFGIAWQAHLGGLAAGALMGLIFTKTRNVRQKNTQILLLVATGVGLVALTVVKALV</sequence>
<organism evidence="9 10">
    <name type="scientific">Agreia bicolorata</name>
    <dbReference type="NCBI Taxonomy" id="110935"/>
    <lineage>
        <taxon>Bacteria</taxon>
        <taxon>Bacillati</taxon>
        <taxon>Actinomycetota</taxon>
        <taxon>Actinomycetes</taxon>
        <taxon>Micrococcales</taxon>
        <taxon>Microbacteriaceae</taxon>
        <taxon>Agreia</taxon>
    </lineage>
</organism>
<dbReference type="AlphaFoldDB" id="A0A1T4YE28"/>
<evidence type="ECO:0000256" key="5">
    <source>
        <dbReference type="ARBA" id="ARBA00022989"/>
    </source>
</evidence>
<dbReference type="GO" id="GO:0006508">
    <property type="term" value="P:proteolysis"/>
    <property type="evidence" value="ECO:0007669"/>
    <property type="project" value="UniProtKB-KW"/>
</dbReference>
<evidence type="ECO:0000256" key="1">
    <source>
        <dbReference type="ARBA" id="ARBA00004141"/>
    </source>
</evidence>
<dbReference type="Gene3D" id="1.20.1540.10">
    <property type="entry name" value="Rhomboid-like"/>
    <property type="match status" value="1"/>
</dbReference>